<organism evidence="3 4">
    <name type="scientific">Campylobacter concisus</name>
    <dbReference type="NCBI Taxonomy" id="199"/>
    <lineage>
        <taxon>Bacteria</taxon>
        <taxon>Pseudomonadati</taxon>
        <taxon>Campylobacterota</taxon>
        <taxon>Epsilonproteobacteria</taxon>
        <taxon>Campylobacterales</taxon>
        <taxon>Campylobacteraceae</taxon>
        <taxon>Campylobacter</taxon>
    </lineage>
</organism>
<dbReference type="EMBL" id="NDYN01000001">
    <property type="protein sequence ID" value="OUT08981.1"/>
    <property type="molecule type" value="Genomic_DNA"/>
</dbReference>
<dbReference type="EMBL" id="NDYN01000010">
    <property type="protein sequence ID" value="OUT06855.1"/>
    <property type="molecule type" value="Genomic_DNA"/>
</dbReference>
<name>A0A1Y5MK54_9BACT</name>
<dbReference type="RefSeq" id="WP_087582478.1">
    <property type="nucleotide sequence ID" value="NZ_NDYN01000001.1"/>
</dbReference>
<dbReference type="Proteomes" id="UP000196317">
    <property type="component" value="Unassembled WGS sequence"/>
</dbReference>
<sequence>MKIIIAMLLASALCFAEESMVVRNQLDKVIRLLQDLNDGQNIQIMMLQQILKQQQEINERLKK</sequence>
<accession>A0A1Y5MK54</accession>
<proteinExistence type="predicted"/>
<evidence type="ECO:0000256" key="1">
    <source>
        <dbReference type="SAM" id="SignalP"/>
    </source>
</evidence>
<reference evidence="3 4" key="1">
    <citation type="submission" date="2017-04" db="EMBL/GenBank/DDBJ databases">
        <title>Complete genome of Campylobacter concisus ATCC 33237T and draft genomes for an additional eight well characterized C. concisus strains.</title>
        <authorList>
            <person name="Cornelius A.J."/>
            <person name="Miller W.G."/>
            <person name="Lastovica A.J."/>
            <person name="On S.L."/>
            <person name="French N.P."/>
            <person name="Vandenberg O."/>
            <person name="Biggs P.J."/>
        </authorList>
    </citation>
    <scope>NUCLEOTIDE SEQUENCE [LARGE SCALE GENOMIC DNA]</scope>
    <source>
        <strain evidence="3 4">CCUG 19995</strain>
    </source>
</reference>
<feature type="chain" id="PRO_5011908204" evidence="1">
    <location>
        <begin position="17"/>
        <end position="63"/>
    </location>
</feature>
<gene>
    <name evidence="3" type="ORF">B9N65_01170</name>
    <name evidence="2" type="ORF">B9N65_09755</name>
</gene>
<comment type="caution">
    <text evidence="3">The sequence shown here is derived from an EMBL/GenBank/DDBJ whole genome shotgun (WGS) entry which is preliminary data.</text>
</comment>
<keyword evidence="1" id="KW-0732">Signal</keyword>
<evidence type="ECO:0000313" key="3">
    <source>
        <dbReference type="EMBL" id="OUT08981.1"/>
    </source>
</evidence>
<protein>
    <submittedName>
        <fullName evidence="3">Uncharacterized protein</fullName>
    </submittedName>
</protein>
<feature type="signal peptide" evidence="1">
    <location>
        <begin position="1"/>
        <end position="16"/>
    </location>
</feature>
<evidence type="ECO:0000313" key="4">
    <source>
        <dbReference type="Proteomes" id="UP000196317"/>
    </source>
</evidence>
<evidence type="ECO:0000313" key="2">
    <source>
        <dbReference type="EMBL" id="OUT06855.1"/>
    </source>
</evidence>
<dbReference type="AlphaFoldDB" id="A0A1Y5MK54"/>